<dbReference type="InterPro" id="IPR059226">
    <property type="entry name" value="Choice_anch_Q_dom"/>
</dbReference>
<dbReference type="Pfam" id="PF02415">
    <property type="entry name" value="Chlam_PMP"/>
    <property type="match status" value="2"/>
</dbReference>
<dbReference type="NCBIfam" id="NF041518">
    <property type="entry name" value="choice_anch_Q"/>
    <property type="match status" value="2"/>
</dbReference>
<dbReference type="Pfam" id="PF18962">
    <property type="entry name" value="Por_Secre_tail"/>
    <property type="match status" value="1"/>
</dbReference>
<accession>A0A084TNH5</accession>
<dbReference type="PANTHER" id="PTHR11319:SF35">
    <property type="entry name" value="OUTER MEMBRANE PROTEIN PMPC-RELATED"/>
    <property type="match status" value="1"/>
</dbReference>
<dbReference type="SUPFAM" id="SSF51126">
    <property type="entry name" value="Pectin lyase-like"/>
    <property type="match status" value="3"/>
</dbReference>
<dbReference type="RefSeq" id="WP_036118099.1">
    <property type="nucleotide sequence ID" value="NZ_BMET01000002.1"/>
</dbReference>
<dbReference type="NCBIfam" id="TIGR04183">
    <property type="entry name" value="Por_Secre_tail"/>
    <property type="match status" value="1"/>
</dbReference>
<dbReference type="InterPro" id="IPR026444">
    <property type="entry name" value="Secre_tail"/>
</dbReference>
<dbReference type="Gene3D" id="2.160.20.10">
    <property type="entry name" value="Single-stranded right-handed beta-helix, Pectin lyase-like"/>
    <property type="match status" value="3"/>
</dbReference>
<keyword evidence="5 8" id="KW-0732">Signal</keyword>
<dbReference type="eggNOG" id="COG2931">
    <property type="taxonomic scope" value="Bacteria"/>
</dbReference>
<dbReference type="eggNOG" id="COG1319">
    <property type="taxonomic scope" value="Bacteria"/>
</dbReference>
<sequence>MKKTLLYLLLFLSVTTAFSETIVVTSTNDSGPGTLRQAVIDANPGDKIIFDGTAGSETNPIMLSATININKAISILGRVPWLPINYPVTAYIKMNTNQRLFNIENAGDVSFSDIVFMDGYTNGVLNTYEAYGGAILVRSLSNTTSLNLTRCVFKNNYATEGGAITAISANLNAFNCTFENNSAAARGGAIVLGGNINTSRPAHFNRCKFISNTAGTNGGAILRVNANTTIYNSLFHDNTAEYGGAIAIESPATPSALEERNNTFAFNTATANASTIYLGENQQLKTYNSIHADNNSVANTIYGESNAGIDLKRLFSNNTVTVPTIIGSAPYTQIQGELGFYDAANNDFRVLAFSSTIDTGDGGLSNYLDETDLNGNPRQVGSNYDLGAYENSCNDQIVTEVTGNALGSFSKAVLNLCEGKTVYFDPITNNTPITITATSVIHRNNITLSGNGKDATVLQMEAGANQRHLFSDGKNLTIEGIHFKDGNAQVISQNPTSSSGGAILVANANLNVTHSKFTNNTTTAYGGAIVMISGNLTSKNSEYINNNATNGGAILISGGNITSTNNLYAKNAGSTQGGTIYLLESVNSVFTNDAMVDNTSTGRSGIAAFTNSNITLQNTIMLNPGNDMGRDNSSTFTANNTNFDADYSIPGSNSTFFTNPGFVDAANNNYRLSGNSPLFDIGNNSYNTEAEDLDGNSRIINGTIDLGPYENPCVMYSSDVLYVNANASGANDGSSWANAITDLNEALNLATSCSIIQEVWVAAGTYTPGTLETDSFNIPSHVKVLGGFNGTETTADERNWAENPTILSGDLNNSLTENPGDSHTIVTMLGDNAEINGFYIQWGYADDGTDNSHPAIGRSGAGVYNNGDNRIYNCAIRSNIADTPDSPEIGIGAGLVSFGGTLDIINCLFNSNTASANGGAISAESGTINLINCTITNNNANKGGGVHFYNGSVNATNTIFTNNSGVNGNINDDGGAGTGTANYSLFYNTTSGNNGDVPSNISGGNNIEDIDPSYTNGYEITSNSPAVDAGNNTANPLALDLNANNRISNTTIDLGAYEVQATLSNNTINITSNAFMVYPNPTTNMLYIKTNLNDYSYELYNIQGQKVMTSKETVSTINTSQLATGVYVLKLHSHNKTQSIKVIKQ</sequence>
<evidence type="ECO:0000256" key="5">
    <source>
        <dbReference type="ARBA" id="ARBA00022729"/>
    </source>
</evidence>
<organism evidence="10 11">
    <name type="scientific">Mangrovimonas yunxiaonensis</name>
    <dbReference type="NCBI Taxonomy" id="1197477"/>
    <lineage>
        <taxon>Bacteria</taxon>
        <taxon>Pseudomonadati</taxon>
        <taxon>Bacteroidota</taxon>
        <taxon>Flavobacteriia</taxon>
        <taxon>Flavobacteriales</taxon>
        <taxon>Flavobacteriaceae</taxon>
        <taxon>Mangrovimonas</taxon>
    </lineage>
</organism>
<feature type="signal peptide" evidence="8">
    <location>
        <begin position="1"/>
        <end position="19"/>
    </location>
</feature>
<dbReference type="InterPro" id="IPR006626">
    <property type="entry name" value="PbH1"/>
</dbReference>
<evidence type="ECO:0000256" key="2">
    <source>
        <dbReference type="ARBA" id="ARBA00004442"/>
    </source>
</evidence>
<dbReference type="GO" id="GO:0009279">
    <property type="term" value="C:cell outer membrane"/>
    <property type="evidence" value="ECO:0007669"/>
    <property type="project" value="UniProtKB-SubCell"/>
</dbReference>
<evidence type="ECO:0000259" key="9">
    <source>
        <dbReference type="Pfam" id="PF18962"/>
    </source>
</evidence>
<evidence type="ECO:0000256" key="8">
    <source>
        <dbReference type="SAM" id="SignalP"/>
    </source>
</evidence>
<dbReference type="eggNOG" id="COG3210">
    <property type="taxonomic scope" value="Bacteria"/>
</dbReference>
<dbReference type="SMART" id="SM00710">
    <property type="entry name" value="PbH1"/>
    <property type="match status" value="11"/>
</dbReference>
<dbReference type="STRING" id="1197477.IA57_01075"/>
<dbReference type="EMBL" id="JPFK01000002">
    <property type="protein sequence ID" value="KFB02261.1"/>
    <property type="molecule type" value="Genomic_DNA"/>
</dbReference>
<dbReference type="InterPro" id="IPR012334">
    <property type="entry name" value="Pectin_lyas_fold"/>
</dbReference>
<dbReference type="OrthoDB" id="8901262at2"/>
<feature type="domain" description="Secretion system C-terminal sorting" evidence="9">
    <location>
        <begin position="1077"/>
        <end position="1143"/>
    </location>
</feature>
<keyword evidence="11" id="KW-1185">Reference proteome</keyword>
<gene>
    <name evidence="10" type="ORF">IA57_01075</name>
</gene>
<comment type="subcellular location">
    <subcellularLocation>
        <location evidence="1">Cell envelope</location>
    </subcellularLocation>
    <subcellularLocation>
        <location evidence="2">Cell outer membrane</location>
    </subcellularLocation>
    <subcellularLocation>
        <location evidence="3">Secreted</location>
    </subcellularLocation>
</comment>
<dbReference type="InterPro" id="IPR003368">
    <property type="entry name" value="POMP_repeat"/>
</dbReference>
<feature type="chain" id="PRO_5001783015" description="Secretion system C-terminal sorting domain-containing protein" evidence="8">
    <location>
        <begin position="20"/>
        <end position="1145"/>
    </location>
</feature>
<evidence type="ECO:0000313" key="11">
    <source>
        <dbReference type="Proteomes" id="UP000028521"/>
    </source>
</evidence>
<keyword evidence="4" id="KW-0964">Secreted</keyword>
<dbReference type="NCBIfam" id="TIGR01376">
    <property type="entry name" value="POMP_repeat"/>
    <property type="match status" value="1"/>
</dbReference>
<dbReference type="Proteomes" id="UP000028521">
    <property type="component" value="Unassembled WGS sequence"/>
</dbReference>
<keyword evidence="7" id="KW-0998">Cell outer membrane</keyword>
<evidence type="ECO:0000313" key="10">
    <source>
        <dbReference type="EMBL" id="KFB02261.1"/>
    </source>
</evidence>
<reference evidence="11" key="2">
    <citation type="submission" date="2014-07" db="EMBL/GenBank/DDBJ databases">
        <title>Genome sequence of Mangrovimonas yunxiaonensis.</title>
        <authorList>
            <person name="Li Y."/>
            <person name="Zheng T."/>
        </authorList>
    </citation>
    <scope>NUCLEOTIDE SEQUENCE [LARGE SCALE GENOMIC DNA]</scope>
    <source>
        <strain evidence="11">LY01</strain>
    </source>
</reference>
<evidence type="ECO:0000256" key="7">
    <source>
        <dbReference type="ARBA" id="ARBA00023237"/>
    </source>
</evidence>
<reference evidence="10 11" key="1">
    <citation type="journal article" date="2014" name="Genome Announc.">
        <title>Draft Genome Sequence of the Algicidal Bacterium Mangrovimonas yunxiaonensis Strain LY01.</title>
        <authorList>
            <person name="Li Y."/>
            <person name="Zhu H."/>
            <person name="Li C."/>
            <person name="Zhang H."/>
            <person name="Chen Z."/>
            <person name="Zheng W."/>
            <person name="Xu H."/>
            <person name="Zheng T."/>
        </authorList>
    </citation>
    <scope>NUCLEOTIDE SEQUENCE [LARGE SCALE GENOMIC DNA]</scope>
    <source>
        <strain evidence="10 11">LY01</strain>
    </source>
</reference>
<evidence type="ECO:0000256" key="4">
    <source>
        <dbReference type="ARBA" id="ARBA00022525"/>
    </source>
</evidence>
<proteinExistence type="predicted"/>
<dbReference type="PANTHER" id="PTHR11319">
    <property type="entry name" value="G PROTEIN-COUPLED RECEPTOR-RELATED"/>
    <property type="match status" value="1"/>
</dbReference>
<evidence type="ECO:0000256" key="6">
    <source>
        <dbReference type="ARBA" id="ARBA00023136"/>
    </source>
</evidence>
<evidence type="ECO:0000256" key="1">
    <source>
        <dbReference type="ARBA" id="ARBA00004196"/>
    </source>
</evidence>
<protein>
    <recommendedName>
        <fullName evidence="9">Secretion system C-terminal sorting domain-containing protein</fullName>
    </recommendedName>
</protein>
<keyword evidence="6" id="KW-0472">Membrane</keyword>
<dbReference type="GO" id="GO:0005576">
    <property type="term" value="C:extracellular region"/>
    <property type="evidence" value="ECO:0007669"/>
    <property type="project" value="UniProtKB-SubCell"/>
</dbReference>
<comment type="caution">
    <text evidence="10">The sequence shown here is derived from an EMBL/GenBank/DDBJ whole genome shotgun (WGS) entry which is preliminary data.</text>
</comment>
<evidence type="ECO:0000256" key="3">
    <source>
        <dbReference type="ARBA" id="ARBA00004613"/>
    </source>
</evidence>
<dbReference type="AlphaFoldDB" id="A0A084TNH5"/>
<dbReference type="InterPro" id="IPR011050">
    <property type="entry name" value="Pectin_lyase_fold/virulence"/>
</dbReference>
<name>A0A084TNH5_9FLAO</name>